<gene>
    <name evidence="1" type="ORF">HNQ08_004432</name>
</gene>
<dbReference type="Proteomes" id="UP000552709">
    <property type="component" value="Unassembled WGS sequence"/>
</dbReference>
<keyword evidence="2" id="KW-1185">Reference proteome</keyword>
<proteinExistence type="predicted"/>
<organism evidence="1 2">
    <name type="scientific">Deinococcus humi</name>
    <dbReference type="NCBI Taxonomy" id="662880"/>
    <lineage>
        <taxon>Bacteria</taxon>
        <taxon>Thermotogati</taxon>
        <taxon>Deinococcota</taxon>
        <taxon>Deinococci</taxon>
        <taxon>Deinococcales</taxon>
        <taxon>Deinococcaceae</taxon>
        <taxon>Deinococcus</taxon>
    </lineage>
</organism>
<protein>
    <submittedName>
        <fullName evidence="1">Uncharacterized protein</fullName>
    </submittedName>
</protein>
<name>A0A7W8NGB2_9DEIO</name>
<dbReference type="RefSeq" id="WP_184136706.1">
    <property type="nucleotide sequence ID" value="NZ_JACHFL010000017.1"/>
</dbReference>
<dbReference type="EMBL" id="JACHFL010000017">
    <property type="protein sequence ID" value="MBB5365311.1"/>
    <property type="molecule type" value="Genomic_DNA"/>
</dbReference>
<evidence type="ECO:0000313" key="1">
    <source>
        <dbReference type="EMBL" id="MBB5365311.1"/>
    </source>
</evidence>
<accession>A0A7W8NGB2</accession>
<reference evidence="1 2" key="1">
    <citation type="submission" date="2020-08" db="EMBL/GenBank/DDBJ databases">
        <title>Genomic Encyclopedia of Type Strains, Phase IV (KMG-IV): sequencing the most valuable type-strain genomes for metagenomic binning, comparative biology and taxonomic classification.</title>
        <authorList>
            <person name="Goeker M."/>
        </authorList>
    </citation>
    <scope>NUCLEOTIDE SEQUENCE [LARGE SCALE GENOMIC DNA]</scope>
    <source>
        <strain evidence="1 2">DSM 27939</strain>
    </source>
</reference>
<evidence type="ECO:0000313" key="2">
    <source>
        <dbReference type="Proteomes" id="UP000552709"/>
    </source>
</evidence>
<dbReference type="AlphaFoldDB" id="A0A7W8NGB2"/>
<sequence length="92" mass="10179">MQIEKQAQDANDEVIIHPKGNDVLHRADALDAHPFVPSPYSSSQDVLPALTRLCMLIRPSQVQFVNVLGQRTLLGGPGHEGHAVDVFREKEK</sequence>
<comment type="caution">
    <text evidence="1">The sequence shown here is derived from an EMBL/GenBank/DDBJ whole genome shotgun (WGS) entry which is preliminary data.</text>
</comment>